<protein>
    <submittedName>
        <fullName evidence="2">Uncharacterized protein</fullName>
    </submittedName>
</protein>
<dbReference type="EMBL" id="UFEU01000067">
    <property type="protein sequence ID" value="SSK66185.1"/>
    <property type="molecule type" value="Genomic_DNA"/>
</dbReference>
<feature type="region of interest" description="Disordered" evidence="1">
    <location>
        <begin position="11"/>
        <end position="33"/>
    </location>
</feature>
<dbReference type="AlphaFoldDB" id="A0A332ENH0"/>
<gene>
    <name evidence="2" type="ORF">SAMEA4364603_05451</name>
</gene>
<dbReference type="Proteomes" id="UP000252603">
    <property type="component" value="Unassembled WGS sequence"/>
</dbReference>
<reference evidence="2 3" key="1">
    <citation type="submission" date="2018-07" db="EMBL/GenBank/DDBJ databases">
        <authorList>
            <consortium name="Pathogen Informatics"/>
        </authorList>
    </citation>
    <scope>NUCLEOTIDE SEQUENCE [LARGE SCALE GENOMIC DNA]</scope>
    <source>
        <strain evidence="2 3">4300STDY6470422</strain>
    </source>
</reference>
<evidence type="ECO:0000313" key="3">
    <source>
        <dbReference type="Proteomes" id="UP000252603"/>
    </source>
</evidence>
<accession>A0A332ENH0</accession>
<evidence type="ECO:0000256" key="1">
    <source>
        <dbReference type="SAM" id="MobiDB-lite"/>
    </source>
</evidence>
<sequence length="78" mass="8414">MVVWLIKQQKVSRPRKQRQQAQTGELATAQGADRDMGIESEACFCQQVGKIAAQVPAISQQLEIVLGAAPLLDALKGP</sequence>
<name>A0A332ENH0_KLEPN</name>
<evidence type="ECO:0000313" key="2">
    <source>
        <dbReference type="EMBL" id="SSK66185.1"/>
    </source>
</evidence>
<proteinExistence type="predicted"/>
<organism evidence="2 3">
    <name type="scientific">Klebsiella pneumoniae</name>
    <dbReference type="NCBI Taxonomy" id="573"/>
    <lineage>
        <taxon>Bacteria</taxon>
        <taxon>Pseudomonadati</taxon>
        <taxon>Pseudomonadota</taxon>
        <taxon>Gammaproteobacteria</taxon>
        <taxon>Enterobacterales</taxon>
        <taxon>Enterobacteriaceae</taxon>
        <taxon>Klebsiella/Raoultella group</taxon>
        <taxon>Klebsiella</taxon>
        <taxon>Klebsiella pneumoniae complex</taxon>
    </lineage>
</organism>